<comment type="caution">
    <text evidence="3">The sequence shown here is derived from an EMBL/GenBank/DDBJ whole genome shotgun (WGS) entry which is preliminary data.</text>
</comment>
<dbReference type="RefSeq" id="WP_330800030.1">
    <property type="nucleotide sequence ID" value="NZ_JAZEWV010000044.1"/>
</dbReference>
<gene>
    <name evidence="3" type="ORF">V2S66_30750</name>
</gene>
<organism evidence="3 4">
    <name type="scientific">Actinacidiphila polyblastidii</name>
    <dbReference type="NCBI Taxonomy" id="3110430"/>
    <lineage>
        <taxon>Bacteria</taxon>
        <taxon>Bacillati</taxon>
        <taxon>Actinomycetota</taxon>
        <taxon>Actinomycetes</taxon>
        <taxon>Kitasatosporales</taxon>
        <taxon>Streptomycetaceae</taxon>
        <taxon>Actinacidiphila</taxon>
    </lineage>
</organism>
<dbReference type="EMBL" id="JAZEWV010000044">
    <property type="protein sequence ID" value="MEE4546328.1"/>
    <property type="molecule type" value="Genomic_DNA"/>
</dbReference>
<dbReference type="Proteomes" id="UP001344658">
    <property type="component" value="Unassembled WGS sequence"/>
</dbReference>
<sequence length="161" mass="16975">MTATATRADTDQHTAGAQRTAEHDRKSSLPSPEDRGRTTIADSVVEKMAGIATREVPGIHNIGTGMARTIGGVRERMPGGQPSVTRGVSVEVGEHQAAVDLDVVIDYGYPIADVAADVRVSVISALERMTGLDVVEVNVAVDDIDVPGEDDAQDDGEQRVD</sequence>
<feature type="compositionally biased region" description="Polar residues" evidence="2">
    <location>
        <begin position="1"/>
        <end position="17"/>
    </location>
</feature>
<evidence type="ECO:0000256" key="1">
    <source>
        <dbReference type="ARBA" id="ARBA00005721"/>
    </source>
</evidence>
<accession>A0ABU7PKW7</accession>
<dbReference type="InterPro" id="IPR005531">
    <property type="entry name" value="Asp23"/>
</dbReference>
<protein>
    <submittedName>
        <fullName evidence="3">Asp23/Gls24 family envelope stress response protein</fullName>
    </submittedName>
</protein>
<comment type="similarity">
    <text evidence="1">Belongs to the asp23 family.</text>
</comment>
<reference evidence="3 4" key="1">
    <citation type="submission" date="2023-12" db="EMBL/GenBank/DDBJ databases">
        <title>Streptomyces sp. V4-01.</title>
        <authorList>
            <person name="Somphong A."/>
            <person name="Phongsopitanun W."/>
        </authorList>
    </citation>
    <scope>NUCLEOTIDE SEQUENCE [LARGE SCALE GENOMIC DNA]</scope>
    <source>
        <strain evidence="3 4">V4-01</strain>
    </source>
</reference>
<evidence type="ECO:0000313" key="3">
    <source>
        <dbReference type="EMBL" id="MEE4546328.1"/>
    </source>
</evidence>
<dbReference type="Pfam" id="PF03780">
    <property type="entry name" value="Asp23"/>
    <property type="match status" value="1"/>
</dbReference>
<feature type="compositionally biased region" description="Basic and acidic residues" evidence="2">
    <location>
        <begin position="20"/>
        <end position="37"/>
    </location>
</feature>
<dbReference type="PANTHER" id="PTHR34297">
    <property type="entry name" value="HYPOTHETICAL CYTOSOLIC PROTEIN-RELATED"/>
    <property type="match status" value="1"/>
</dbReference>
<keyword evidence="4" id="KW-1185">Reference proteome</keyword>
<proteinExistence type="inferred from homology"/>
<dbReference type="PANTHER" id="PTHR34297:SF3">
    <property type="entry name" value="ALKALINE SHOCK PROTEIN 23"/>
    <property type="match status" value="1"/>
</dbReference>
<evidence type="ECO:0000313" key="4">
    <source>
        <dbReference type="Proteomes" id="UP001344658"/>
    </source>
</evidence>
<feature type="region of interest" description="Disordered" evidence="2">
    <location>
        <begin position="1"/>
        <end position="37"/>
    </location>
</feature>
<evidence type="ECO:0000256" key="2">
    <source>
        <dbReference type="SAM" id="MobiDB-lite"/>
    </source>
</evidence>
<name>A0ABU7PKW7_9ACTN</name>